<dbReference type="EMBL" id="JAWDIE010000012">
    <property type="protein sequence ID" value="MEJ7138577.1"/>
    <property type="molecule type" value="Genomic_DNA"/>
</dbReference>
<name>A0ACC6P2X9_9BURK</name>
<keyword evidence="2" id="KW-1185">Reference proteome</keyword>
<evidence type="ECO:0000313" key="2">
    <source>
        <dbReference type="Proteomes" id="UP001364695"/>
    </source>
</evidence>
<protein>
    <submittedName>
        <fullName evidence="1">YecA family protein</fullName>
    </submittedName>
</protein>
<reference evidence="1" key="1">
    <citation type="submission" date="2023-10" db="EMBL/GenBank/DDBJ databases">
        <title>Amphibacter perezi, gen. nov., sp. nov. a novel taxa of the family Comamonadaceae, class Betaproteobacteria isolated from the skin microbiota of Pelophylax perezi from different populations.</title>
        <authorList>
            <person name="Costa S."/>
            <person name="Proenca D.N."/>
            <person name="Lopes I."/>
            <person name="Morais P.V."/>
        </authorList>
    </citation>
    <scope>NUCLEOTIDE SEQUENCE</scope>
    <source>
        <strain evidence="1">SL12-8</strain>
    </source>
</reference>
<sequence>MTEAPLPPLDDDALQRLDDLLQRITPDDGAFDLSALDGFLVGVALQPRPVPPAQWLPFLHDADGRPWPEGARSHAGLNLAQRDELARSAHQRLAQLQQAIRERQWFDPWLMADPEDEDDLGGAVAAWVAGFSVATNAFEGLLSAGGSAKAQQMVDALALLYRHLDPDDVDLEPELQDAIEALEPPMQAEDLVEDLVCATLLLADISQPVKTGSAKAGTHPRRAGPAGGPPRSKKPARPPARGG</sequence>
<evidence type="ECO:0000313" key="1">
    <source>
        <dbReference type="EMBL" id="MEJ7138577.1"/>
    </source>
</evidence>
<proteinExistence type="predicted"/>
<gene>
    <name evidence="1" type="ORF">RV045_09060</name>
</gene>
<accession>A0ACC6P2X9</accession>
<comment type="caution">
    <text evidence="1">The sequence shown here is derived from an EMBL/GenBank/DDBJ whole genome shotgun (WGS) entry which is preliminary data.</text>
</comment>
<dbReference type="Proteomes" id="UP001364695">
    <property type="component" value="Unassembled WGS sequence"/>
</dbReference>
<organism evidence="1 2">
    <name type="scientific">Amphibiibacter pelophylacis</name>
    <dbReference type="NCBI Taxonomy" id="1799477"/>
    <lineage>
        <taxon>Bacteria</taxon>
        <taxon>Pseudomonadati</taxon>
        <taxon>Pseudomonadota</taxon>
        <taxon>Betaproteobacteria</taxon>
        <taxon>Burkholderiales</taxon>
        <taxon>Sphaerotilaceae</taxon>
        <taxon>Amphibiibacter</taxon>
    </lineage>
</organism>